<dbReference type="PANTHER" id="PTHR44051">
    <property type="entry name" value="GLUTATHIONE S-TRANSFERASE-RELATED"/>
    <property type="match status" value="1"/>
</dbReference>
<dbReference type="CDD" id="cd03056">
    <property type="entry name" value="GST_N_4"/>
    <property type="match status" value="1"/>
</dbReference>
<comment type="similarity">
    <text evidence="1">Belongs to the GST superfamily.</text>
</comment>
<dbReference type="SFLD" id="SFLDS00019">
    <property type="entry name" value="Glutathione_Transferase_(cytos"/>
    <property type="match status" value="1"/>
</dbReference>
<dbReference type="Proteomes" id="UP000199046">
    <property type="component" value="Unassembled WGS sequence"/>
</dbReference>
<dbReference type="Gene3D" id="1.20.1050.10">
    <property type="match status" value="1"/>
</dbReference>
<feature type="domain" description="GST C-terminal" evidence="3">
    <location>
        <begin position="84"/>
        <end position="212"/>
    </location>
</feature>
<dbReference type="PROSITE" id="PS50405">
    <property type="entry name" value="GST_CTER"/>
    <property type="match status" value="1"/>
</dbReference>
<feature type="domain" description="GST N-terminal" evidence="2">
    <location>
        <begin position="1"/>
        <end position="82"/>
    </location>
</feature>
<dbReference type="PROSITE" id="PS50404">
    <property type="entry name" value="GST_NTER"/>
    <property type="match status" value="1"/>
</dbReference>
<dbReference type="InterPro" id="IPR010987">
    <property type="entry name" value="Glutathione-S-Trfase_C-like"/>
</dbReference>
<accession>A0A1I1LZQ3</accession>
<name>A0A1I1LZQ3_9GAMM</name>
<dbReference type="Pfam" id="PF00043">
    <property type="entry name" value="GST_C"/>
    <property type="match status" value="1"/>
</dbReference>
<dbReference type="InterPro" id="IPR036282">
    <property type="entry name" value="Glutathione-S-Trfase_C_sf"/>
</dbReference>
<dbReference type="PANTHER" id="PTHR44051:SF2">
    <property type="entry name" value="HYPOTHETICAL GLUTATHIONE S-TRANSFERASE LIKE PROTEIN"/>
    <property type="match status" value="1"/>
</dbReference>
<dbReference type="Gene3D" id="3.40.30.10">
    <property type="entry name" value="Glutaredoxin"/>
    <property type="match status" value="1"/>
</dbReference>
<proteinExistence type="inferred from homology"/>
<evidence type="ECO:0000313" key="5">
    <source>
        <dbReference type="Proteomes" id="UP000199046"/>
    </source>
</evidence>
<dbReference type="InterPro" id="IPR004045">
    <property type="entry name" value="Glutathione_S-Trfase_N"/>
</dbReference>
<evidence type="ECO:0000313" key="4">
    <source>
        <dbReference type="EMBL" id="SFC75803.1"/>
    </source>
</evidence>
<protein>
    <submittedName>
        <fullName evidence="4">Glutathione S-transferase</fullName>
    </submittedName>
</protein>
<keyword evidence="4" id="KW-0808">Transferase</keyword>
<dbReference type="STRING" id="402385.SAMN05421848_2666"/>
<dbReference type="RefSeq" id="WP_090134851.1">
    <property type="nucleotide sequence ID" value="NZ_FOLY01000005.1"/>
</dbReference>
<dbReference type="SUPFAM" id="SSF47616">
    <property type="entry name" value="GST C-terminal domain-like"/>
    <property type="match status" value="1"/>
</dbReference>
<dbReference type="EMBL" id="FOLY01000005">
    <property type="protein sequence ID" value="SFC75803.1"/>
    <property type="molecule type" value="Genomic_DNA"/>
</dbReference>
<dbReference type="InterPro" id="IPR040079">
    <property type="entry name" value="Glutathione_S-Trfase"/>
</dbReference>
<sequence length="212" mass="24345">MMTVYGDYRSGNCYKVRLTLALLEIAHRWFDVDFLTGETLSDNFATRNPARRIPMLELHDGRTLVESNAILYYLARDSALVPDDDFDRARMLQWMFFEQHRHEPSLSVARLIHWYQGDPSERLEELVARQESARQALDIMEQTLSMQPFLAGESLTLADVALFAHTHIADQAGLLLLDWPHVVHWCGRIEEIPGFVSMQDVPDENTAASITQ</sequence>
<dbReference type="OrthoDB" id="9797500at2"/>
<dbReference type="Pfam" id="PF02798">
    <property type="entry name" value="GST_N"/>
    <property type="match status" value="1"/>
</dbReference>
<reference evidence="5" key="1">
    <citation type="submission" date="2016-10" db="EMBL/GenBank/DDBJ databases">
        <authorList>
            <person name="Varghese N."/>
            <person name="Submissions S."/>
        </authorList>
    </citation>
    <scope>NUCLEOTIDE SEQUENCE [LARGE SCALE GENOMIC DNA]</scope>
    <source>
        <strain evidence="5">DSM 23439</strain>
    </source>
</reference>
<evidence type="ECO:0000259" key="2">
    <source>
        <dbReference type="PROSITE" id="PS50404"/>
    </source>
</evidence>
<keyword evidence="5" id="KW-1185">Reference proteome</keyword>
<dbReference type="SFLD" id="SFLDG00358">
    <property type="entry name" value="Main_(cytGST)"/>
    <property type="match status" value="1"/>
</dbReference>
<evidence type="ECO:0000256" key="1">
    <source>
        <dbReference type="RuleBase" id="RU003494"/>
    </source>
</evidence>
<organism evidence="4 5">
    <name type="scientific">Kushneria avicenniae</name>
    <dbReference type="NCBI Taxonomy" id="402385"/>
    <lineage>
        <taxon>Bacteria</taxon>
        <taxon>Pseudomonadati</taxon>
        <taxon>Pseudomonadota</taxon>
        <taxon>Gammaproteobacteria</taxon>
        <taxon>Oceanospirillales</taxon>
        <taxon>Halomonadaceae</taxon>
        <taxon>Kushneria</taxon>
    </lineage>
</organism>
<dbReference type="InterPro" id="IPR036249">
    <property type="entry name" value="Thioredoxin-like_sf"/>
</dbReference>
<dbReference type="InterPro" id="IPR004046">
    <property type="entry name" value="GST_C"/>
</dbReference>
<gene>
    <name evidence="4" type="ORF">SAMN05421848_2666</name>
</gene>
<dbReference type="GO" id="GO:0016740">
    <property type="term" value="F:transferase activity"/>
    <property type="evidence" value="ECO:0007669"/>
    <property type="project" value="UniProtKB-KW"/>
</dbReference>
<dbReference type="SUPFAM" id="SSF52833">
    <property type="entry name" value="Thioredoxin-like"/>
    <property type="match status" value="1"/>
</dbReference>
<evidence type="ECO:0000259" key="3">
    <source>
        <dbReference type="PROSITE" id="PS50405"/>
    </source>
</evidence>
<dbReference type="AlphaFoldDB" id="A0A1I1LZQ3"/>